<evidence type="ECO:0000313" key="3">
    <source>
        <dbReference type="EMBL" id="GCA61981.1"/>
    </source>
</evidence>
<sequence length="195" mass="21132">MKLFLTCVLCLIGLCVATSPLDAFSKKAEIEIEWYTDKSGSFTVPGGNEGTVMFICPGTKSVAVTFTPISTGDDDNYVITLGEVTGVDVDAKTVSEDTELMYNMSSDEVSGREMEFGLDDKDNCLMVVFTSQADLSLSVEYGNGSTTHIFRNLMVVFVILLVAAMGVVYAQLDKAKKQHQPNKLAETETNKVPAV</sequence>
<keyword evidence="1" id="KW-1133">Transmembrane helix</keyword>
<keyword evidence="1" id="KW-0472">Membrane</keyword>
<feature type="transmembrane region" description="Helical" evidence="1">
    <location>
        <begin position="153"/>
        <end position="172"/>
    </location>
</feature>
<name>A0A391NI22_9EUKA</name>
<dbReference type="Proteomes" id="UP000265618">
    <property type="component" value="Unassembled WGS sequence"/>
</dbReference>
<feature type="chain" id="PRO_5017281900" evidence="2">
    <location>
        <begin position="18"/>
        <end position="195"/>
    </location>
</feature>
<proteinExistence type="predicted"/>
<accession>A0A391NI22</accession>
<organism evidence="3 4">
    <name type="scientific">Kipferlia bialata</name>
    <dbReference type="NCBI Taxonomy" id="797122"/>
    <lineage>
        <taxon>Eukaryota</taxon>
        <taxon>Metamonada</taxon>
        <taxon>Carpediemonas-like organisms</taxon>
        <taxon>Kipferlia</taxon>
    </lineage>
</organism>
<evidence type="ECO:0000256" key="2">
    <source>
        <dbReference type="SAM" id="SignalP"/>
    </source>
</evidence>
<keyword evidence="4" id="KW-1185">Reference proteome</keyword>
<comment type="caution">
    <text evidence="3">The sequence shown here is derived from an EMBL/GenBank/DDBJ whole genome shotgun (WGS) entry which is preliminary data.</text>
</comment>
<keyword evidence="2" id="KW-0732">Signal</keyword>
<protein>
    <submittedName>
        <fullName evidence="3">Uncharacterized protein</fullName>
    </submittedName>
</protein>
<keyword evidence="1" id="KW-0812">Transmembrane</keyword>
<gene>
    <name evidence="3" type="ORF">KIPB_000352</name>
</gene>
<evidence type="ECO:0000313" key="4">
    <source>
        <dbReference type="Proteomes" id="UP000265618"/>
    </source>
</evidence>
<dbReference type="AlphaFoldDB" id="A0A391NI22"/>
<evidence type="ECO:0000256" key="1">
    <source>
        <dbReference type="SAM" id="Phobius"/>
    </source>
</evidence>
<reference evidence="3 4" key="1">
    <citation type="journal article" date="2018" name="PLoS ONE">
        <title>The draft genome of Kipferlia bialata reveals reductive genome evolution in fornicate parasites.</title>
        <authorList>
            <person name="Tanifuji G."/>
            <person name="Takabayashi S."/>
            <person name="Kume K."/>
            <person name="Takagi M."/>
            <person name="Nakayama T."/>
            <person name="Kamikawa R."/>
            <person name="Inagaki Y."/>
            <person name="Hashimoto T."/>
        </authorList>
    </citation>
    <scope>NUCLEOTIDE SEQUENCE [LARGE SCALE GENOMIC DNA]</scope>
    <source>
        <strain evidence="3">NY0173</strain>
    </source>
</reference>
<feature type="signal peptide" evidence="2">
    <location>
        <begin position="1"/>
        <end position="17"/>
    </location>
</feature>
<dbReference type="EMBL" id="BDIP01000041">
    <property type="protein sequence ID" value="GCA61981.1"/>
    <property type="molecule type" value="Genomic_DNA"/>
</dbReference>